<dbReference type="EMBL" id="CAJHJT010000012">
    <property type="protein sequence ID" value="CAD7000435.1"/>
    <property type="molecule type" value="Genomic_DNA"/>
</dbReference>
<gene>
    <name evidence="14" type="ORF">CCAP1982_LOCUS8911</name>
</gene>
<dbReference type="AlphaFoldDB" id="A0A811URA5"/>
<evidence type="ECO:0000256" key="3">
    <source>
        <dbReference type="ARBA" id="ARBA00022606"/>
    </source>
</evidence>
<comment type="caution">
    <text evidence="14">The sequence shown here is derived from an EMBL/GenBank/DDBJ whole genome shotgun (WGS) entry which is preliminary data.</text>
</comment>
<keyword evidence="2" id="KW-1003">Cell membrane</keyword>
<evidence type="ECO:0000256" key="10">
    <source>
        <dbReference type="ARBA" id="ARBA00037764"/>
    </source>
</evidence>
<feature type="transmembrane region" description="Helical" evidence="13">
    <location>
        <begin position="70"/>
        <end position="91"/>
    </location>
</feature>
<comment type="subunit">
    <text evidence="12">Interacts with Orco. Complexes exist early in the endomembrane system in olfactory sensory neurons (OSNs), coupling these complexes to the conserved ciliary trafficking pathway.</text>
</comment>
<dbReference type="GO" id="GO:0005549">
    <property type="term" value="F:odorant binding"/>
    <property type="evidence" value="ECO:0007669"/>
    <property type="project" value="InterPro"/>
</dbReference>
<feature type="transmembrane region" description="Helical" evidence="13">
    <location>
        <begin position="169"/>
        <end position="192"/>
    </location>
</feature>
<feature type="transmembrane region" description="Helical" evidence="13">
    <location>
        <begin position="125"/>
        <end position="149"/>
    </location>
</feature>
<accession>A0A811URA5</accession>
<feature type="transmembrane region" description="Helical" evidence="13">
    <location>
        <begin position="292"/>
        <end position="314"/>
    </location>
</feature>
<keyword evidence="5 13" id="KW-0552">Olfaction</keyword>
<keyword evidence="4 13" id="KW-0812">Transmembrane</keyword>
<dbReference type="GO" id="GO:0007165">
    <property type="term" value="P:signal transduction"/>
    <property type="evidence" value="ECO:0007669"/>
    <property type="project" value="UniProtKB-KW"/>
</dbReference>
<dbReference type="Pfam" id="PF02949">
    <property type="entry name" value="7tm_6"/>
    <property type="match status" value="1"/>
</dbReference>
<evidence type="ECO:0000256" key="8">
    <source>
        <dbReference type="ARBA" id="ARBA00023170"/>
    </source>
</evidence>
<dbReference type="OrthoDB" id="7548151at2759"/>
<keyword evidence="3 13" id="KW-0716">Sensory transduction</keyword>
<sequence>MDLQEYDNNSGGRRIIQVMKLLGLWYYEGSAKMPYLLYSCLLHFTISIPFTIFMAMDVVHATDLEKFTNIMYLTLTELGMVAKLFNVWFYAKLLVDFFETLSGDKYFELREKDERLKWQHAQRTYARIVLFYVFIGLGAMFTGFVGVLFSAKYELPFPYAPPFNWHTPHGYWCAYLYELLAMLITFFANYGFDMIQCYKLLQLSLCFKLICGRLECMGELRSGTAVSRGFSEQQLYRQFVDIVKLHARIKNLSRLCQTYISFPFLIQIMCSSFVLCFSAYRLQKLSILSDPMQFLTFVQVNLIMILEIFLPCYYGNEVIAQSSALNNATYNSEWFRCSPGLRKYLVIYMAMLQRPVRVRAADFFDISLEIFTNTMKNTYSLMALLLNMNN</sequence>
<evidence type="ECO:0000256" key="6">
    <source>
        <dbReference type="ARBA" id="ARBA00022989"/>
    </source>
</evidence>
<feature type="transmembrane region" description="Helical" evidence="13">
    <location>
        <begin position="258"/>
        <end position="280"/>
    </location>
</feature>
<keyword evidence="7 13" id="KW-0472">Membrane</keyword>
<comment type="subcellular location">
    <subcellularLocation>
        <location evidence="1 13">Cell membrane</location>
        <topology evidence="1 13">Multi-pass membrane protein</topology>
    </subcellularLocation>
</comment>
<evidence type="ECO:0000256" key="4">
    <source>
        <dbReference type="ARBA" id="ARBA00022692"/>
    </source>
</evidence>
<dbReference type="InterPro" id="IPR004117">
    <property type="entry name" value="7tm6_olfct_rcpt"/>
</dbReference>
<comment type="similarity">
    <text evidence="11">Belongs to the insect chemoreceptor superfamily. Heteromeric odorant receptor channel (TC 1.A.69) family. Or2a subfamily.</text>
</comment>
<keyword evidence="6 13" id="KW-1133">Transmembrane helix</keyword>
<protein>
    <recommendedName>
        <fullName evidence="13">Odorant receptor</fullName>
    </recommendedName>
</protein>
<dbReference type="Proteomes" id="UP000606786">
    <property type="component" value="Unassembled WGS sequence"/>
</dbReference>
<dbReference type="PANTHER" id="PTHR21137">
    <property type="entry name" value="ODORANT RECEPTOR"/>
    <property type="match status" value="1"/>
</dbReference>
<evidence type="ECO:0000313" key="15">
    <source>
        <dbReference type="Proteomes" id="UP000606786"/>
    </source>
</evidence>
<evidence type="ECO:0000256" key="11">
    <source>
        <dbReference type="ARBA" id="ARBA00037946"/>
    </source>
</evidence>
<keyword evidence="15" id="KW-1185">Reference proteome</keyword>
<keyword evidence="9 13" id="KW-0807">Transducer</keyword>
<evidence type="ECO:0000256" key="1">
    <source>
        <dbReference type="ARBA" id="ARBA00004651"/>
    </source>
</evidence>
<dbReference type="GO" id="GO:0004984">
    <property type="term" value="F:olfactory receptor activity"/>
    <property type="evidence" value="ECO:0007669"/>
    <property type="project" value="InterPro"/>
</dbReference>
<dbReference type="SMR" id="A0A811URA5"/>
<evidence type="ECO:0000256" key="13">
    <source>
        <dbReference type="RuleBase" id="RU351113"/>
    </source>
</evidence>
<comment type="function">
    <text evidence="10">Odorant receptor which mediates acceptance or avoidance behavior, depending on its substrates. The odorant receptor repertoire encodes a large collection of odor stimuli that vary widely in identity, intensity, and duration. May form a complex with Orco to form odorant-sensing units, providing sensitive and prolonged odorant signaling and calcium permeability.</text>
</comment>
<comment type="caution">
    <text evidence="13">Lacks conserved residue(s) required for the propagation of feature annotation.</text>
</comment>
<name>A0A811URA5_CERCA</name>
<organism evidence="14 15">
    <name type="scientific">Ceratitis capitata</name>
    <name type="common">Mediterranean fruit fly</name>
    <name type="synonym">Tephritis capitata</name>
    <dbReference type="NCBI Taxonomy" id="7213"/>
    <lineage>
        <taxon>Eukaryota</taxon>
        <taxon>Metazoa</taxon>
        <taxon>Ecdysozoa</taxon>
        <taxon>Arthropoda</taxon>
        <taxon>Hexapoda</taxon>
        <taxon>Insecta</taxon>
        <taxon>Pterygota</taxon>
        <taxon>Neoptera</taxon>
        <taxon>Endopterygota</taxon>
        <taxon>Diptera</taxon>
        <taxon>Brachycera</taxon>
        <taxon>Muscomorpha</taxon>
        <taxon>Tephritoidea</taxon>
        <taxon>Tephritidae</taxon>
        <taxon>Ceratitis</taxon>
        <taxon>Ceratitis</taxon>
    </lineage>
</organism>
<evidence type="ECO:0000313" key="14">
    <source>
        <dbReference type="EMBL" id="CAD7000435.1"/>
    </source>
</evidence>
<proteinExistence type="inferred from homology"/>
<evidence type="ECO:0000256" key="7">
    <source>
        <dbReference type="ARBA" id="ARBA00023136"/>
    </source>
</evidence>
<evidence type="ECO:0000256" key="2">
    <source>
        <dbReference type="ARBA" id="ARBA00022475"/>
    </source>
</evidence>
<feature type="transmembrane region" description="Helical" evidence="13">
    <location>
        <begin position="35"/>
        <end position="58"/>
    </location>
</feature>
<dbReference type="PANTHER" id="PTHR21137:SF37">
    <property type="entry name" value="ODORANT RECEPTOR 46A, ISOFORM B-RELATED"/>
    <property type="match status" value="1"/>
</dbReference>
<dbReference type="GO" id="GO:0005886">
    <property type="term" value="C:plasma membrane"/>
    <property type="evidence" value="ECO:0007669"/>
    <property type="project" value="UniProtKB-SubCell"/>
</dbReference>
<keyword evidence="8 13" id="KW-0675">Receptor</keyword>
<evidence type="ECO:0000256" key="5">
    <source>
        <dbReference type="ARBA" id="ARBA00022725"/>
    </source>
</evidence>
<reference evidence="14" key="1">
    <citation type="submission" date="2020-11" db="EMBL/GenBank/DDBJ databases">
        <authorList>
            <person name="Whitehead M."/>
        </authorList>
    </citation>
    <scope>NUCLEOTIDE SEQUENCE</scope>
    <source>
        <strain evidence="14">EGII</strain>
    </source>
</reference>
<evidence type="ECO:0000256" key="9">
    <source>
        <dbReference type="ARBA" id="ARBA00023224"/>
    </source>
</evidence>
<evidence type="ECO:0000256" key="12">
    <source>
        <dbReference type="ARBA" id="ARBA00038679"/>
    </source>
</evidence>